<gene>
    <name evidence="2" type="ORF">RhiirC2_5653</name>
</gene>
<reference evidence="2 3" key="2">
    <citation type="submission" date="2017-10" db="EMBL/GenBank/DDBJ databases">
        <title>Extensive intraspecific genome diversity in a model arbuscular mycorrhizal fungus.</title>
        <authorList>
            <person name="Chen E.C.H."/>
            <person name="Morin E."/>
            <person name="Baudet D."/>
            <person name="Noel J."/>
            <person name="Ndikumana S."/>
            <person name="Charron P."/>
            <person name="St-Onge C."/>
            <person name="Giorgi J."/>
            <person name="Grigoriev I.V."/>
            <person name="Roux C."/>
            <person name="Martin F.M."/>
            <person name="Corradi N."/>
        </authorList>
    </citation>
    <scope>NUCLEOTIDE SEQUENCE [LARGE SCALE GENOMIC DNA]</scope>
    <source>
        <strain evidence="2 3">C2</strain>
    </source>
</reference>
<dbReference type="EMBL" id="LLXL01001004">
    <property type="protein sequence ID" value="PKK67122.1"/>
    <property type="molecule type" value="Genomic_DNA"/>
</dbReference>
<dbReference type="VEuPathDB" id="FungiDB:FUN_023231"/>
<proteinExistence type="predicted"/>
<feature type="region of interest" description="Disordered" evidence="1">
    <location>
        <begin position="120"/>
        <end position="159"/>
    </location>
</feature>
<dbReference type="OrthoDB" id="2439067at2759"/>
<organism evidence="2 3">
    <name type="scientific">Rhizophagus irregularis</name>
    <dbReference type="NCBI Taxonomy" id="588596"/>
    <lineage>
        <taxon>Eukaryota</taxon>
        <taxon>Fungi</taxon>
        <taxon>Fungi incertae sedis</taxon>
        <taxon>Mucoromycota</taxon>
        <taxon>Glomeromycotina</taxon>
        <taxon>Glomeromycetes</taxon>
        <taxon>Glomerales</taxon>
        <taxon>Glomeraceae</taxon>
        <taxon>Rhizophagus</taxon>
    </lineage>
</organism>
<dbReference type="Proteomes" id="UP000233469">
    <property type="component" value="Unassembled WGS sequence"/>
</dbReference>
<dbReference type="VEuPathDB" id="FungiDB:RhiirA1_466585"/>
<dbReference type="VEuPathDB" id="FungiDB:RhiirFUN_001317"/>
<feature type="compositionally biased region" description="Low complexity" evidence="1">
    <location>
        <begin position="141"/>
        <end position="153"/>
    </location>
</feature>
<reference evidence="2 3" key="1">
    <citation type="submission" date="2016-04" db="EMBL/GenBank/DDBJ databases">
        <title>Genome analyses suggest a sexual origin of heterokaryosis in a supposedly ancient asexual fungus.</title>
        <authorList>
            <person name="Ropars J."/>
            <person name="Sedzielewska K."/>
            <person name="Noel J."/>
            <person name="Charron P."/>
            <person name="Farinelli L."/>
            <person name="Marton T."/>
            <person name="Kruger M."/>
            <person name="Pelin A."/>
            <person name="Brachmann A."/>
            <person name="Corradi N."/>
        </authorList>
    </citation>
    <scope>NUCLEOTIDE SEQUENCE [LARGE SCALE GENOMIC DNA]</scope>
    <source>
        <strain evidence="2 3">C2</strain>
    </source>
</reference>
<evidence type="ECO:0000313" key="2">
    <source>
        <dbReference type="EMBL" id="PKK67122.1"/>
    </source>
</evidence>
<protein>
    <submittedName>
        <fullName evidence="2">Uncharacterized protein</fullName>
    </submittedName>
</protein>
<comment type="caution">
    <text evidence="2">The sequence shown here is derived from an EMBL/GenBank/DDBJ whole genome shotgun (WGS) entry which is preliminary data.</text>
</comment>
<evidence type="ECO:0000313" key="3">
    <source>
        <dbReference type="Proteomes" id="UP000233469"/>
    </source>
</evidence>
<evidence type="ECO:0000256" key="1">
    <source>
        <dbReference type="SAM" id="MobiDB-lite"/>
    </source>
</evidence>
<accession>A0A2N1MZP4</accession>
<sequence>MEEKAPESKKDGDQLKLCRNAMRTLNKLLITIPKDRARVYLVQSFNGLDGFIEIKYLVRPIRYIYFNALSVPNYPPPFGDFEQFANDLKDLMNWQADVLSTVRAVNKAIAVDNTRGDNNLHLTSIEDTPLKKRKAEKNQTSSPKSPCPGGSPSEFSPLI</sequence>
<name>A0A2N1MZP4_9GLOM</name>
<dbReference type="AlphaFoldDB" id="A0A2N1MZP4"/>